<dbReference type="Proteomes" id="UP000694413">
    <property type="component" value="Unassembled WGS sequence"/>
</dbReference>
<dbReference type="Gene3D" id="3.50.7.10">
    <property type="entry name" value="GroEL"/>
    <property type="match status" value="1"/>
</dbReference>
<keyword evidence="6" id="KW-0547">Nucleotide-binding</keyword>
<dbReference type="CDD" id="cd03336">
    <property type="entry name" value="TCP1_beta"/>
    <property type="match status" value="1"/>
</dbReference>
<dbReference type="InterPro" id="IPR027413">
    <property type="entry name" value="GROEL-like_equatorial_sf"/>
</dbReference>
<feature type="disulfide bond" evidence="14">
    <location>
        <begin position="572"/>
        <end position="577"/>
    </location>
</feature>
<dbReference type="InterPro" id="IPR001969">
    <property type="entry name" value="Aspartic_peptidase_AS"/>
</dbReference>
<dbReference type="InterPro" id="IPR012716">
    <property type="entry name" value="Chap_CCT_beta"/>
</dbReference>
<dbReference type="GO" id="GO:0140662">
    <property type="term" value="F:ATP-dependent protein folding chaperone"/>
    <property type="evidence" value="ECO:0007669"/>
    <property type="project" value="InterPro"/>
</dbReference>
<dbReference type="GO" id="GO:0004190">
    <property type="term" value="F:aspartic-type endopeptidase activity"/>
    <property type="evidence" value="ECO:0007669"/>
    <property type="project" value="UniProtKB-KW"/>
</dbReference>
<evidence type="ECO:0000256" key="11">
    <source>
        <dbReference type="ARBA" id="ARBA00093360"/>
    </source>
</evidence>
<keyword evidence="15" id="KW-0064">Aspartyl protease</keyword>
<dbReference type="NCBIfam" id="TIGR02341">
    <property type="entry name" value="chap_CCT_beta"/>
    <property type="match status" value="1"/>
</dbReference>
<dbReference type="Gene3D" id="3.30.260.10">
    <property type="entry name" value="TCP-1-like chaperonin intermediate domain"/>
    <property type="match status" value="1"/>
</dbReference>
<dbReference type="SUPFAM" id="SSF50630">
    <property type="entry name" value="Acid proteases"/>
    <property type="match status" value="1"/>
</dbReference>
<comment type="similarity">
    <text evidence="2 15">Belongs to the peptidase A1 family.</text>
</comment>
<feature type="disulfide bond" evidence="14">
    <location>
        <begin position="778"/>
        <end position="815"/>
    </location>
</feature>
<dbReference type="Ensembl" id="ENSZALT00000016106.1">
    <property type="protein sequence ID" value="ENSZALP00000011661.1"/>
    <property type="gene ID" value="ENSZALG00000009832.1"/>
</dbReference>
<dbReference type="Pfam" id="PF00026">
    <property type="entry name" value="Asp"/>
    <property type="match status" value="1"/>
</dbReference>
<dbReference type="PROSITE" id="PS00751">
    <property type="entry name" value="TCP1_2"/>
    <property type="match status" value="1"/>
</dbReference>
<evidence type="ECO:0000256" key="8">
    <source>
        <dbReference type="ARBA" id="ARBA00023157"/>
    </source>
</evidence>
<evidence type="ECO:0000256" key="3">
    <source>
        <dbReference type="ARBA" id="ARBA00008020"/>
    </source>
</evidence>
<dbReference type="GO" id="GO:0006508">
    <property type="term" value="P:proteolysis"/>
    <property type="evidence" value="ECO:0007669"/>
    <property type="project" value="UniProtKB-KW"/>
</dbReference>
<evidence type="ECO:0000256" key="4">
    <source>
        <dbReference type="ARBA" id="ARBA00018961"/>
    </source>
</evidence>
<keyword evidence="8 14" id="KW-1015">Disulfide bond</keyword>
<reference evidence="17" key="1">
    <citation type="submission" date="2025-08" db="UniProtKB">
        <authorList>
            <consortium name="Ensembl"/>
        </authorList>
    </citation>
    <scope>IDENTIFICATION</scope>
</reference>
<dbReference type="InterPro" id="IPR027409">
    <property type="entry name" value="GroEL-like_apical_dom_sf"/>
</dbReference>
<dbReference type="FunFam" id="1.10.560.10:FF:000017">
    <property type="entry name" value="T-complex protein 1 subunit eta"/>
    <property type="match status" value="1"/>
</dbReference>
<dbReference type="Pfam" id="PF07966">
    <property type="entry name" value="A1_Propeptide"/>
    <property type="match status" value="1"/>
</dbReference>
<dbReference type="FunFam" id="2.40.70.10:FF:000004">
    <property type="entry name" value="Pepsin A"/>
    <property type="match status" value="1"/>
</dbReference>
<keyword evidence="9" id="KW-0143">Chaperone</keyword>
<dbReference type="PRINTS" id="PR00792">
    <property type="entry name" value="PEPSIN"/>
</dbReference>
<dbReference type="InterPro" id="IPR017998">
    <property type="entry name" value="Chaperone_TCP-1"/>
</dbReference>
<evidence type="ECO:0000256" key="15">
    <source>
        <dbReference type="RuleBase" id="RU000454"/>
    </source>
</evidence>
<dbReference type="GO" id="GO:0005832">
    <property type="term" value="C:chaperonin-containing T-complex"/>
    <property type="evidence" value="ECO:0007669"/>
    <property type="project" value="InterPro"/>
</dbReference>
<name>A0A8D2MRQ0_ZONAL</name>
<evidence type="ECO:0000256" key="10">
    <source>
        <dbReference type="ARBA" id="ARBA00033237"/>
    </source>
</evidence>
<accession>A0A8D2MRQ0</accession>
<evidence type="ECO:0000256" key="6">
    <source>
        <dbReference type="ARBA" id="ARBA00022741"/>
    </source>
</evidence>
<reference evidence="17" key="2">
    <citation type="submission" date="2025-09" db="UniProtKB">
        <authorList>
            <consortium name="Ensembl"/>
        </authorList>
    </citation>
    <scope>IDENTIFICATION</scope>
</reference>
<dbReference type="SUPFAM" id="SSF48592">
    <property type="entry name" value="GroEL equatorial domain-like"/>
    <property type="match status" value="1"/>
</dbReference>
<dbReference type="InterPro" id="IPR033121">
    <property type="entry name" value="PEPTIDASE_A1"/>
</dbReference>
<keyword evidence="5" id="KW-0963">Cytoplasm</keyword>
<evidence type="ECO:0000256" key="5">
    <source>
        <dbReference type="ARBA" id="ARBA00022490"/>
    </source>
</evidence>
<dbReference type="InterPro" id="IPR002423">
    <property type="entry name" value="Cpn60/GroEL/TCP-1"/>
</dbReference>
<dbReference type="GO" id="GO:0005524">
    <property type="term" value="F:ATP binding"/>
    <property type="evidence" value="ECO:0007669"/>
    <property type="project" value="UniProtKB-KW"/>
</dbReference>
<sequence>MDKILLSTGRDSSVTVTNDGATILKAIGVDNPAAKVLVDMSKVQDDEVGDGTTSVTVLAAELLREAELLIARKIHPQTIIAGWRAATKASREALLKAAVDHGNDEVKFREDLMNIAGTTLSSKLLTHHKDHFVKLAVEAVLRLKGSGNLEAIHVIKKLGGSLADSYLDEGFLLDKKIGVNQPKRIENAKILIANTGMDTDKIKIFGSRVRVDSTAKVAEIEQAEKEKMKEKVDRILKHGINCFINRQLIYNYPEHLFGAAGVMAIEHADFAGVERLALVTGGEIASTFDHPELVKLGSCKLIEEVMIGEDKLIHFSGVAMGEACTIVLRGATQQILDEAERSLHDALCVLAQTVKDTRTVYGGGCSEMLMANAVAELAVRTPGKESVAMESFAKALRMIPTIIADNAGYDSADLVAQLRAAHSEGKTTYGLDMKEGVIGDMSVLGVTESFQVKRQVLLSAAEAAEMILRVDDIIKAAPRIPLIRFKSIKKQLKEKGELEEFWRNHHPDVFARRYLHCFPADIALSVGTASERLYDYMNAQYYGVVSVGTPPQSFTVVFDTGSSNFWVPSAYCISEACRVHQKFKSFKSDSYEHGGEAFSLQYGSGQLLGIAGKDTLQISNISIKGQDFGESVFEPGTTFVLAHFDGVLGLGYPSLAVGNALPVFDSIMNQQLVEEPVFSFYLKRGDDTDNGGELILGGIDHSLYKGSIHWVPVTEKSYWQIHMNNIKIQGRVALCSHGCEAIVDSGTSLITGPSSQIRRLQAYIGASPSNTGEFLVDCRRLSSLPHISFTIGHREYRLAAEQYIIKESIDDQTFCMSGFQSLDIPTRTGSLWILGDVFMSAFYCVFDRGNDRVGFAKAVHRKDYY</sequence>
<dbReference type="PROSITE" id="PS00995">
    <property type="entry name" value="TCP1_3"/>
    <property type="match status" value="1"/>
</dbReference>
<dbReference type="Gene3D" id="6.10.140.60">
    <property type="match status" value="1"/>
</dbReference>
<evidence type="ECO:0000259" key="16">
    <source>
        <dbReference type="PROSITE" id="PS51767"/>
    </source>
</evidence>
<proteinExistence type="inferred from homology"/>
<dbReference type="InterPro" id="IPR012848">
    <property type="entry name" value="Aspartic_peptidase_N"/>
</dbReference>
<protein>
    <recommendedName>
        <fullName evidence="4">T-complex protein 1 subunit beta</fullName>
    </recommendedName>
    <alternativeName>
        <fullName evidence="10">CCT-beta</fullName>
    </alternativeName>
</protein>
<comment type="function">
    <text evidence="11">Component of the chaperonin-containing T-complex (TRiC), a molecular chaperone complex that assists the folding of actin, tubulin and other proteins upon ATP hydrolysis. The TRiC complex mediates the folding of WRAP53/TCAB1, thereby regulating telomere maintenance. As part of the TRiC complex may play a role in the assembly of BBSome, a complex involved in ciliogenesis regulating transports vesicles to the cilia.</text>
</comment>
<feature type="active site" evidence="13">
    <location>
        <position position="744"/>
    </location>
</feature>
<keyword evidence="18" id="KW-1185">Reference proteome</keyword>
<dbReference type="GO" id="GO:0016887">
    <property type="term" value="F:ATP hydrolysis activity"/>
    <property type="evidence" value="ECO:0007669"/>
    <property type="project" value="InterPro"/>
</dbReference>
<feature type="domain" description="Peptidase A1" evidence="16">
    <location>
        <begin position="541"/>
        <end position="856"/>
    </location>
</feature>
<keyword evidence="15" id="KW-0378">Hydrolase</keyword>
<dbReference type="PROSITE" id="PS51767">
    <property type="entry name" value="PEPTIDASE_A1"/>
    <property type="match status" value="1"/>
</dbReference>
<organism evidence="17 18">
    <name type="scientific">Zonotrichia albicollis</name>
    <name type="common">White-throated sparrow</name>
    <name type="synonym">Fringilla albicollis</name>
    <dbReference type="NCBI Taxonomy" id="44394"/>
    <lineage>
        <taxon>Eukaryota</taxon>
        <taxon>Metazoa</taxon>
        <taxon>Chordata</taxon>
        <taxon>Craniata</taxon>
        <taxon>Vertebrata</taxon>
        <taxon>Euteleostomi</taxon>
        <taxon>Archelosauria</taxon>
        <taxon>Archosauria</taxon>
        <taxon>Dinosauria</taxon>
        <taxon>Saurischia</taxon>
        <taxon>Theropoda</taxon>
        <taxon>Coelurosauria</taxon>
        <taxon>Aves</taxon>
        <taxon>Neognathae</taxon>
        <taxon>Neoaves</taxon>
        <taxon>Telluraves</taxon>
        <taxon>Australaves</taxon>
        <taxon>Passeriformes</taxon>
        <taxon>Passerellidae</taxon>
        <taxon>Zonotrichia</taxon>
    </lineage>
</organism>
<dbReference type="SUPFAM" id="SSF54849">
    <property type="entry name" value="GroEL-intermediate domain like"/>
    <property type="match status" value="1"/>
</dbReference>
<dbReference type="InterPro" id="IPR002194">
    <property type="entry name" value="Chaperonin_TCP-1_CS"/>
</dbReference>
<evidence type="ECO:0000256" key="12">
    <source>
        <dbReference type="ARBA" id="ARBA00093565"/>
    </source>
</evidence>
<comment type="similarity">
    <text evidence="3">Belongs to the TCP-1 chaperonin family.</text>
</comment>
<comment type="subcellular location">
    <subcellularLocation>
        <location evidence="1">Cytoplasm</location>
    </subcellularLocation>
</comment>
<evidence type="ECO:0000256" key="9">
    <source>
        <dbReference type="ARBA" id="ARBA00023186"/>
    </source>
</evidence>
<dbReference type="AlphaFoldDB" id="A0A8D2MRQ0"/>
<comment type="subunit">
    <text evidence="12">Component of the chaperonin-containing T-complex (TRiC), a hexadecamer composed of two identical back-to-back stacked rings enclosing a protein folding chamber. Each ring is made up of eight different subunits: TCP1/CCT1, CCT2, CCT3, CCT4, CCT5, CCT6A/CCT6, CCT7, CCT8. Interacts with PACRG. Interacts with FLCN. Interacts with DLEC1. Interacts with SVEP1.</text>
</comment>
<dbReference type="SUPFAM" id="SSF52029">
    <property type="entry name" value="GroEL apical domain-like"/>
    <property type="match status" value="1"/>
</dbReference>
<evidence type="ECO:0000313" key="18">
    <source>
        <dbReference type="Proteomes" id="UP000694413"/>
    </source>
</evidence>
<keyword evidence="15" id="KW-0645">Protease</keyword>
<dbReference type="InterPro" id="IPR001461">
    <property type="entry name" value="Aspartic_peptidase_A1"/>
</dbReference>
<dbReference type="FunFam" id="3.50.7.10:FF:000002">
    <property type="entry name" value="T-complex protein 1 subunit beta"/>
    <property type="match status" value="1"/>
</dbReference>
<dbReference type="InterPro" id="IPR027410">
    <property type="entry name" value="TCP-1-like_intermed_sf"/>
</dbReference>
<feature type="disulfide bond" evidence="14">
    <location>
        <begin position="735"/>
        <end position="739"/>
    </location>
</feature>
<evidence type="ECO:0000256" key="13">
    <source>
        <dbReference type="PIRSR" id="PIRSR601461-1"/>
    </source>
</evidence>
<dbReference type="FunFam" id="2.40.70.10:FF:000006">
    <property type="entry name" value="Cathepsin E"/>
    <property type="match status" value="1"/>
</dbReference>
<evidence type="ECO:0000256" key="7">
    <source>
        <dbReference type="ARBA" id="ARBA00022840"/>
    </source>
</evidence>
<feature type="active site" evidence="13">
    <location>
        <position position="559"/>
    </location>
</feature>
<gene>
    <name evidence="17" type="primary">CCT2</name>
</gene>
<evidence type="ECO:0000256" key="2">
    <source>
        <dbReference type="ARBA" id="ARBA00007447"/>
    </source>
</evidence>
<dbReference type="Gene3D" id="2.40.70.10">
    <property type="entry name" value="Acid Proteases"/>
    <property type="match status" value="2"/>
</dbReference>
<evidence type="ECO:0000313" key="17">
    <source>
        <dbReference type="Ensembl" id="ENSZALP00000011661.1"/>
    </source>
</evidence>
<keyword evidence="7" id="KW-0067">ATP-binding</keyword>
<dbReference type="PANTHER" id="PTHR11353">
    <property type="entry name" value="CHAPERONIN"/>
    <property type="match status" value="1"/>
</dbReference>
<dbReference type="InterPro" id="IPR021109">
    <property type="entry name" value="Peptidase_aspartic_dom_sf"/>
</dbReference>
<dbReference type="PROSITE" id="PS00141">
    <property type="entry name" value="ASP_PROTEASE"/>
    <property type="match status" value="2"/>
</dbReference>
<dbReference type="GO" id="GO:0051082">
    <property type="term" value="F:unfolded protein binding"/>
    <property type="evidence" value="ECO:0007669"/>
    <property type="project" value="InterPro"/>
</dbReference>
<dbReference type="Gene3D" id="1.10.560.10">
    <property type="entry name" value="GroEL-like equatorial domain"/>
    <property type="match status" value="1"/>
</dbReference>
<dbReference type="Pfam" id="PF00118">
    <property type="entry name" value="Cpn60_TCP1"/>
    <property type="match status" value="1"/>
</dbReference>
<evidence type="ECO:0000256" key="1">
    <source>
        <dbReference type="ARBA" id="ARBA00004496"/>
    </source>
</evidence>
<evidence type="ECO:0000256" key="14">
    <source>
        <dbReference type="PIRSR" id="PIRSR601461-2"/>
    </source>
</evidence>
<dbReference type="FunFam" id="3.30.260.10:FF:000046">
    <property type="entry name" value="Chaperonin containing TCP1 subunit 2"/>
    <property type="match status" value="1"/>
</dbReference>